<feature type="region of interest" description="Disordered" evidence="5">
    <location>
        <begin position="462"/>
        <end position="509"/>
    </location>
</feature>
<accession>A0A183P1H4</accession>
<keyword evidence="3" id="KW-0694">RNA-binding</keyword>
<feature type="compositionally biased region" description="Polar residues" evidence="5">
    <location>
        <begin position="421"/>
        <end position="446"/>
    </location>
</feature>
<evidence type="ECO:0000313" key="6">
    <source>
        <dbReference type="EMBL" id="VDP43524.1"/>
    </source>
</evidence>
<gene>
    <name evidence="6" type="ORF">SMTD_LOCUS8210</name>
</gene>
<comment type="subcellular location">
    <subcellularLocation>
        <location evidence="1">Nucleus</location>
    </subcellularLocation>
</comment>
<feature type="region of interest" description="Disordered" evidence="5">
    <location>
        <begin position="397"/>
        <end position="446"/>
    </location>
</feature>
<dbReference type="CDD" id="cd12416">
    <property type="entry name" value="RRM4_RBM28_like"/>
    <property type="match status" value="1"/>
</dbReference>
<evidence type="ECO:0000256" key="5">
    <source>
        <dbReference type="SAM" id="MobiDB-lite"/>
    </source>
</evidence>
<dbReference type="SMART" id="SM00360">
    <property type="entry name" value="RRM"/>
    <property type="match status" value="2"/>
</dbReference>
<dbReference type="PANTHER" id="PTHR48039">
    <property type="entry name" value="RNA-BINDING MOTIF PROTEIN 14B"/>
    <property type="match status" value="1"/>
</dbReference>
<evidence type="ECO:0000256" key="3">
    <source>
        <dbReference type="ARBA" id="ARBA00022884"/>
    </source>
</evidence>
<dbReference type="Proteomes" id="UP000269396">
    <property type="component" value="Unassembled WGS sequence"/>
</dbReference>
<reference evidence="6 7" key="1">
    <citation type="submission" date="2018-11" db="EMBL/GenBank/DDBJ databases">
        <authorList>
            <consortium name="Pathogen Informatics"/>
        </authorList>
    </citation>
    <scope>NUCLEOTIDE SEQUENCE [LARGE SCALE GENOMIC DNA]</scope>
    <source>
        <strain>Denwood</strain>
        <strain evidence="7">Zambia</strain>
    </source>
</reference>
<keyword evidence="7" id="KW-1185">Reference proteome</keyword>
<dbReference type="InterPro" id="IPR012677">
    <property type="entry name" value="Nucleotide-bd_a/b_plait_sf"/>
</dbReference>
<dbReference type="GO" id="GO:0003729">
    <property type="term" value="F:mRNA binding"/>
    <property type="evidence" value="ECO:0007669"/>
    <property type="project" value="TreeGrafter"/>
</dbReference>
<dbReference type="PANTHER" id="PTHR48039:SF5">
    <property type="entry name" value="RNA-BINDING PROTEIN 28"/>
    <property type="match status" value="1"/>
</dbReference>
<feature type="compositionally biased region" description="Basic residues" evidence="5">
    <location>
        <begin position="494"/>
        <end position="509"/>
    </location>
</feature>
<dbReference type="AlphaFoldDB" id="A0A183P1H4"/>
<evidence type="ECO:0000256" key="2">
    <source>
        <dbReference type="ARBA" id="ARBA00022737"/>
    </source>
</evidence>
<evidence type="ECO:0000256" key="4">
    <source>
        <dbReference type="ARBA" id="ARBA00023242"/>
    </source>
</evidence>
<dbReference type="EMBL" id="UZAL01028762">
    <property type="protein sequence ID" value="VDP43524.1"/>
    <property type="molecule type" value="Genomic_DNA"/>
</dbReference>
<dbReference type="InterPro" id="IPR051945">
    <property type="entry name" value="RRM_MRD1_RNA_proc_ribogen"/>
</dbReference>
<evidence type="ECO:0000313" key="7">
    <source>
        <dbReference type="Proteomes" id="UP000269396"/>
    </source>
</evidence>
<dbReference type="SUPFAM" id="SSF54928">
    <property type="entry name" value="RNA-binding domain, RBD"/>
    <property type="match status" value="2"/>
</dbReference>
<organism evidence="6 7">
    <name type="scientific">Schistosoma mattheei</name>
    <dbReference type="NCBI Taxonomy" id="31246"/>
    <lineage>
        <taxon>Eukaryota</taxon>
        <taxon>Metazoa</taxon>
        <taxon>Spiralia</taxon>
        <taxon>Lophotrochozoa</taxon>
        <taxon>Platyhelminthes</taxon>
        <taxon>Trematoda</taxon>
        <taxon>Digenea</taxon>
        <taxon>Strigeidida</taxon>
        <taxon>Schistosomatoidea</taxon>
        <taxon>Schistosomatidae</taxon>
        <taxon>Schistosoma</taxon>
    </lineage>
</organism>
<feature type="compositionally biased region" description="Basic residues" evidence="5">
    <location>
        <begin position="473"/>
        <end position="484"/>
    </location>
</feature>
<keyword evidence="2" id="KW-0677">Repeat</keyword>
<proteinExistence type="predicted"/>
<dbReference type="Gene3D" id="3.30.70.330">
    <property type="match status" value="2"/>
</dbReference>
<dbReference type="InterPro" id="IPR035979">
    <property type="entry name" value="RBD_domain_sf"/>
</dbReference>
<evidence type="ECO:0000256" key="1">
    <source>
        <dbReference type="ARBA" id="ARBA00004123"/>
    </source>
</evidence>
<keyword evidence="4" id="KW-0539">Nucleus</keyword>
<protein>
    <submittedName>
        <fullName evidence="6">Uncharacterized protein</fullName>
    </submittedName>
</protein>
<dbReference type="STRING" id="31246.A0A183P1H4"/>
<dbReference type="PROSITE" id="PS50102">
    <property type="entry name" value="RRM"/>
    <property type="match status" value="2"/>
</dbReference>
<dbReference type="InterPro" id="IPR000504">
    <property type="entry name" value="RRM_dom"/>
</dbReference>
<dbReference type="FunFam" id="3.30.70.330:FF:000182">
    <property type="entry name" value="RNA-binding motif protein 28"/>
    <property type="match status" value="1"/>
</dbReference>
<dbReference type="GO" id="GO:0005730">
    <property type="term" value="C:nucleolus"/>
    <property type="evidence" value="ECO:0007669"/>
    <property type="project" value="TreeGrafter"/>
</dbReference>
<dbReference type="Pfam" id="PF00076">
    <property type="entry name" value="RRM_1"/>
    <property type="match status" value="2"/>
</dbReference>
<name>A0A183P1H4_9TREM</name>
<sequence length="509" mass="57687">MYCFRNLSFDVEEDALHKFFSQFGPLEFAKIVKDPATQHSRGTAFVKFVNAEDASNVLQQSDKPENAHQFSLENRTLNITIAVSRTEAQNLRKRKHEDDAPEGFIGPADAIKQKGRNLHLASIGRLKAENSRSESEVLLLIVQRCDSSKVFPSYNQHNSDAAFPEEVVVLEKVDPKNAHLALSHGYPSPAVRSQQGANTKTTHEKVVCDRPQAVIPWALRSRSQVTETTPNPISFSGASRKTLPRFIRPGSSEAEGLSKEDLARRDALLREKKKKLTDPNYFISDVRLCLRNLPLHVSDDDLKSACMKFLKKSTDHRILECRIMRNLQPGRQQYRSLGYGFVAFTNHENALSVLYGLNNNPNAFPPSNRRPIVEFSLENMRALQLKQKRAEKCLMLQSKTKKSSSSTPQLFTKNIERNSQKTKSILTSKSSNSTIYKKSKMNNNPNYINKLQKKLYLSKNNTQQKSSILPKHFGPKKRHRHRGRLTAAAAASKPKQKKTRKQKRAAKNT</sequence>